<keyword evidence="1 4" id="KW-0349">Heme</keyword>
<dbReference type="InterPro" id="IPR036909">
    <property type="entry name" value="Cyt_c-like_dom_sf"/>
</dbReference>
<reference evidence="6 7" key="1">
    <citation type="submission" date="2018-04" db="EMBL/GenBank/DDBJ databases">
        <title>Genomic Encyclopedia of Archaeal and Bacterial Type Strains, Phase II (KMG-II): from individual species to whole genera.</title>
        <authorList>
            <person name="Goeker M."/>
        </authorList>
    </citation>
    <scope>NUCLEOTIDE SEQUENCE [LARGE SCALE GENOMIC DNA]</scope>
    <source>
        <strain evidence="6 7">DSM 28823</strain>
    </source>
</reference>
<name>A0A2T5C4I3_9BACT</name>
<accession>A0A2T5C4I3</accession>
<dbReference type="PROSITE" id="PS51257">
    <property type="entry name" value="PROKAR_LIPOPROTEIN"/>
    <property type="match status" value="1"/>
</dbReference>
<organism evidence="6 7">
    <name type="scientific">Mangrovibacterium marinum</name>
    <dbReference type="NCBI Taxonomy" id="1639118"/>
    <lineage>
        <taxon>Bacteria</taxon>
        <taxon>Pseudomonadati</taxon>
        <taxon>Bacteroidota</taxon>
        <taxon>Bacteroidia</taxon>
        <taxon>Marinilabiliales</taxon>
        <taxon>Prolixibacteraceae</taxon>
        <taxon>Mangrovibacterium</taxon>
    </lineage>
</organism>
<comment type="caution">
    <text evidence="6">The sequence shown here is derived from an EMBL/GenBank/DDBJ whole genome shotgun (WGS) entry which is preliminary data.</text>
</comment>
<dbReference type="Pfam" id="PF00034">
    <property type="entry name" value="Cytochrom_C"/>
    <property type="match status" value="1"/>
</dbReference>
<evidence type="ECO:0000256" key="4">
    <source>
        <dbReference type="PROSITE-ProRule" id="PRU00433"/>
    </source>
</evidence>
<evidence type="ECO:0000313" key="7">
    <source>
        <dbReference type="Proteomes" id="UP000243525"/>
    </source>
</evidence>
<keyword evidence="2 4" id="KW-0479">Metal-binding</keyword>
<evidence type="ECO:0000313" key="6">
    <source>
        <dbReference type="EMBL" id="PTN09780.1"/>
    </source>
</evidence>
<protein>
    <submittedName>
        <fullName evidence="6">Cytochrome c</fullName>
    </submittedName>
</protein>
<dbReference type="PROSITE" id="PS51007">
    <property type="entry name" value="CYTC"/>
    <property type="match status" value="1"/>
</dbReference>
<dbReference type="EMBL" id="QAAD01000003">
    <property type="protein sequence ID" value="PTN09780.1"/>
    <property type="molecule type" value="Genomic_DNA"/>
</dbReference>
<feature type="domain" description="Cytochrome c" evidence="5">
    <location>
        <begin position="43"/>
        <end position="131"/>
    </location>
</feature>
<dbReference type="GO" id="GO:0009055">
    <property type="term" value="F:electron transfer activity"/>
    <property type="evidence" value="ECO:0007669"/>
    <property type="project" value="InterPro"/>
</dbReference>
<keyword evidence="3 4" id="KW-0408">Iron</keyword>
<evidence type="ECO:0000256" key="2">
    <source>
        <dbReference type="ARBA" id="ARBA00022723"/>
    </source>
</evidence>
<gene>
    <name evidence="6" type="ORF">C8N47_10374</name>
</gene>
<dbReference type="Gene3D" id="1.10.760.10">
    <property type="entry name" value="Cytochrome c-like domain"/>
    <property type="match status" value="1"/>
</dbReference>
<dbReference type="AlphaFoldDB" id="A0A2T5C4I3"/>
<evidence type="ECO:0000256" key="3">
    <source>
        <dbReference type="ARBA" id="ARBA00023004"/>
    </source>
</evidence>
<dbReference type="GO" id="GO:0020037">
    <property type="term" value="F:heme binding"/>
    <property type="evidence" value="ECO:0007669"/>
    <property type="project" value="InterPro"/>
</dbReference>
<dbReference type="SUPFAM" id="SSF46626">
    <property type="entry name" value="Cytochrome c"/>
    <property type="match status" value="1"/>
</dbReference>
<evidence type="ECO:0000256" key="1">
    <source>
        <dbReference type="ARBA" id="ARBA00022617"/>
    </source>
</evidence>
<evidence type="ECO:0000259" key="5">
    <source>
        <dbReference type="PROSITE" id="PS51007"/>
    </source>
</evidence>
<dbReference type="RefSeq" id="WP_107821164.1">
    <property type="nucleotide sequence ID" value="NZ_OY782574.1"/>
</dbReference>
<dbReference type="Proteomes" id="UP000243525">
    <property type="component" value="Unassembled WGS sequence"/>
</dbReference>
<dbReference type="InterPro" id="IPR009056">
    <property type="entry name" value="Cyt_c-like_dom"/>
</dbReference>
<dbReference type="PANTHER" id="PTHR35008">
    <property type="entry name" value="BLL4482 PROTEIN-RELATED"/>
    <property type="match status" value="1"/>
</dbReference>
<dbReference type="InterPro" id="IPR051459">
    <property type="entry name" value="Cytochrome_c-type_DH"/>
</dbReference>
<keyword evidence="7" id="KW-1185">Reference proteome</keyword>
<sequence length="149" mass="16473">MKYIASILLVVSLLSCRQKPAQKLADESAPAATVKMEKLHPATTVHPGKKVYDQYCKVCHQQEGQGISGVFPPLTPNRFVRDKAQFIDLVLNGMKGEIELDGESYNGVMLPHKQLSDQQIADVISYVRSSFGNELEGVTKDEVEAARQN</sequence>
<proteinExistence type="predicted"/>
<dbReference type="GO" id="GO:0046872">
    <property type="term" value="F:metal ion binding"/>
    <property type="evidence" value="ECO:0007669"/>
    <property type="project" value="UniProtKB-KW"/>
</dbReference>
<dbReference type="PANTHER" id="PTHR35008:SF4">
    <property type="entry name" value="BLL4482 PROTEIN"/>
    <property type="match status" value="1"/>
</dbReference>